<dbReference type="InterPro" id="IPR002110">
    <property type="entry name" value="Ankyrin_rpt"/>
</dbReference>
<dbReference type="InterPro" id="IPR047148">
    <property type="entry name" value="PLPL9"/>
</dbReference>
<dbReference type="AlphaFoldDB" id="A0AA84Z7Z9"/>
<evidence type="ECO:0000256" key="1">
    <source>
        <dbReference type="ARBA" id="ARBA00022801"/>
    </source>
</evidence>
<dbReference type="WBParaSite" id="SMRG1_15290.1">
    <property type="protein sequence ID" value="SMRG1_15290.1"/>
    <property type="gene ID" value="SMRG1_15290"/>
</dbReference>
<protein>
    <submittedName>
        <fullName evidence="3">Uncharacterized protein</fullName>
    </submittedName>
</protein>
<dbReference type="Proteomes" id="UP000050790">
    <property type="component" value="Unassembled WGS sequence"/>
</dbReference>
<dbReference type="GO" id="GO:2000304">
    <property type="term" value="P:positive regulation of ceramide biosynthetic process"/>
    <property type="evidence" value="ECO:0007669"/>
    <property type="project" value="TreeGrafter"/>
</dbReference>
<dbReference type="InterPro" id="IPR036770">
    <property type="entry name" value="Ankyrin_rpt-contain_sf"/>
</dbReference>
<sequence length="238" mass="26817">MTSFGKYVSNFVKTAVSSISPNKVTPYTLSQYESEYENCEQLLQQKSTYYFYKVANHFDMVYLPGSVGIPVNGETVYAYRCLSTFIYSKCYSLLNLSSLFRFQGEQEAGVAVFLRYIEVLDPLHLACMNMSLSIDRTYLEKITAHCRNQCGWSAAHVAAAMSWREVFLSESVKGLLNEYDPLSGLTPLRVAIKENDEETVQSLVTMDNIKATEKDEDGNTVLHLVLGDTSVKILSEPE</sequence>
<proteinExistence type="predicted"/>
<evidence type="ECO:0000313" key="3">
    <source>
        <dbReference type="WBParaSite" id="SMRG1_15290.1"/>
    </source>
</evidence>
<organism evidence="2 3">
    <name type="scientific">Schistosoma margrebowiei</name>
    <dbReference type="NCBI Taxonomy" id="48269"/>
    <lineage>
        <taxon>Eukaryota</taxon>
        <taxon>Metazoa</taxon>
        <taxon>Spiralia</taxon>
        <taxon>Lophotrochozoa</taxon>
        <taxon>Platyhelminthes</taxon>
        <taxon>Trematoda</taxon>
        <taxon>Digenea</taxon>
        <taxon>Strigeidida</taxon>
        <taxon>Schistosomatoidea</taxon>
        <taxon>Schistosomatidae</taxon>
        <taxon>Schistosoma</taxon>
    </lineage>
</organism>
<accession>A0AA84Z7Z9</accession>
<keyword evidence="1" id="KW-0378">Hydrolase</keyword>
<dbReference type="GO" id="GO:0052816">
    <property type="term" value="F:long-chain fatty acyl-CoA hydrolase activity"/>
    <property type="evidence" value="ECO:0007669"/>
    <property type="project" value="TreeGrafter"/>
</dbReference>
<name>A0AA84Z7Z9_9TREM</name>
<dbReference type="Gene3D" id="1.25.40.20">
    <property type="entry name" value="Ankyrin repeat-containing domain"/>
    <property type="match status" value="1"/>
</dbReference>
<dbReference type="PANTHER" id="PTHR24139">
    <property type="entry name" value="CALCIUM-INDEPENDENT PHOSPHOLIPASE A2"/>
    <property type="match status" value="1"/>
</dbReference>
<dbReference type="Pfam" id="PF12796">
    <property type="entry name" value="Ank_2"/>
    <property type="match status" value="1"/>
</dbReference>
<reference evidence="3" key="1">
    <citation type="submission" date="2023-11" db="UniProtKB">
        <authorList>
            <consortium name="WormBaseParasite"/>
        </authorList>
    </citation>
    <scope>IDENTIFICATION</scope>
</reference>
<dbReference type="GO" id="GO:0005739">
    <property type="term" value="C:mitochondrion"/>
    <property type="evidence" value="ECO:0007669"/>
    <property type="project" value="TreeGrafter"/>
</dbReference>
<dbReference type="PANTHER" id="PTHR24139:SF34">
    <property type="entry name" value="85_88 KDA CALCIUM-INDEPENDENT PHOSPHOLIPASE A2"/>
    <property type="match status" value="1"/>
</dbReference>
<evidence type="ECO:0000313" key="2">
    <source>
        <dbReference type="Proteomes" id="UP000050790"/>
    </source>
</evidence>
<dbReference type="SUPFAM" id="SSF48403">
    <property type="entry name" value="Ankyrin repeat"/>
    <property type="match status" value="1"/>
</dbReference>
<dbReference type="GO" id="GO:0047499">
    <property type="term" value="F:calcium-independent phospholipase A2 activity"/>
    <property type="evidence" value="ECO:0007669"/>
    <property type="project" value="InterPro"/>
</dbReference>